<protein>
    <recommendedName>
        <fullName evidence="1">Fe2OG dioxygenase domain-containing protein</fullName>
    </recommendedName>
</protein>
<dbReference type="AlphaFoldDB" id="A0A2S5B7S1"/>
<dbReference type="InterPro" id="IPR005123">
    <property type="entry name" value="Oxoglu/Fe-dep_dioxygenase_dom"/>
</dbReference>
<dbReference type="STRING" id="741276.A0A2S5B7S1"/>
<accession>A0A2S5B7S1</accession>
<reference evidence="2 3" key="1">
    <citation type="journal article" date="2018" name="Front. Microbiol.">
        <title>Prospects for Fungal Bioremediation of Acidic Radioactive Waste Sites: Characterization and Genome Sequence of Rhodotorula taiwanensis MD1149.</title>
        <authorList>
            <person name="Tkavc R."/>
            <person name="Matrosova V.Y."/>
            <person name="Grichenko O.E."/>
            <person name="Gostincar C."/>
            <person name="Volpe R.P."/>
            <person name="Klimenkova P."/>
            <person name="Gaidamakova E.K."/>
            <person name="Zhou C.E."/>
            <person name="Stewart B.J."/>
            <person name="Lyman M.G."/>
            <person name="Malfatti S.A."/>
            <person name="Rubinfeld B."/>
            <person name="Courtot M."/>
            <person name="Singh J."/>
            <person name="Dalgard C.L."/>
            <person name="Hamilton T."/>
            <person name="Frey K.G."/>
            <person name="Gunde-Cimerman N."/>
            <person name="Dugan L."/>
            <person name="Daly M.J."/>
        </authorList>
    </citation>
    <scope>NUCLEOTIDE SEQUENCE [LARGE SCALE GENOMIC DNA]</scope>
    <source>
        <strain evidence="2 3">MD1149</strain>
    </source>
</reference>
<dbReference type="GO" id="GO:0006631">
    <property type="term" value="P:fatty acid metabolic process"/>
    <property type="evidence" value="ECO:0007669"/>
    <property type="project" value="TreeGrafter"/>
</dbReference>
<feature type="domain" description="Fe2OG dioxygenase" evidence="1">
    <location>
        <begin position="156"/>
        <end position="268"/>
    </location>
</feature>
<evidence type="ECO:0000313" key="2">
    <source>
        <dbReference type="EMBL" id="POY72771.1"/>
    </source>
</evidence>
<dbReference type="Pfam" id="PF13532">
    <property type="entry name" value="2OG-FeII_Oxy_2"/>
    <property type="match status" value="1"/>
</dbReference>
<comment type="caution">
    <text evidence="2">The sequence shown here is derived from an EMBL/GenBank/DDBJ whole genome shotgun (WGS) entry which is preliminary data.</text>
</comment>
<dbReference type="GO" id="GO:0016706">
    <property type="term" value="F:2-oxoglutarate-dependent dioxygenase activity"/>
    <property type="evidence" value="ECO:0007669"/>
    <property type="project" value="TreeGrafter"/>
</dbReference>
<dbReference type="GO" id="GO:0005759">
    <property type="term" value="C:mitochondrial matrix"/>
    <property type="evidence" value="ECO:0007669"/>
    <property type="project" value="TreeGrafter"/>
</dbReference>
<name>A0A2S5B7S1_9BASI</name>
<dbReference type="InterPro" id="IPR027450">
    <property type="entry name" value="AlkB-like"/>
</dbReference>
<dbReference type="InterPro" id="IPR032870">
    <property type="entry name" value="ALKBH7-like"/>
</dbReference>
<dbReference type="SUPFAM" id="SSF51197">
    <property type="entry name" value="Clavaminate synthase-like"/>
    <property type="match status" value="1"/>
</dbReference>
<dbReference type="Proteomes" id="UP000237144">
    <property type="component" value="Unassembled WGS sequence"/>
</dbReference>
<dbReference type="EMBL" id="PJQD01000047">
    <property type="protein sequence ID" value="POY72771.1"/>
    <property type="molecule type" value="Genomic_DNA"/>
</dbReference>
<sequence>MQRPIARLAIGSLRRTSCCSCSRAYTTNAQSPHPALTILPDYLDAIEQDVLLRNSLRLLDSPARTNSAGRKRRRDWIKQNPHWDGRRGFMADEAYAWEEGHFDGVIKRYREMLVREGMWASAPPLPDAEQLEAALAKIYSLLPPPATAPPEIPPRSPPSHLILHLLHLASDGAIYPHVDNLEAFGRTIVGVSLGGERVMRFKRSSESAQETGDPGPTEFEVLLEPGSAYIQREPLRTFYTHEVLGMTTWRGRSVGGSQRLSIMLRDRLDRDADA</sequence>
<keyword evidence="3" id="KW-1185">Reference proteome</keyword>
<dbReference type="PANTHER" id="PTHR21052:SF0">
    <property type="entry name" value="ALPHA-KETOGLUTARATE-DEPENDENT DIOXYGENASE ALKB HOMOLOG 7, MITOCHONDRIAL"/>
    <property type="match status" value="1"/>
</dbReference>
<dbReference type="InterPro" id="IPR037151">
    <property type="entry name" value="AlkB-like_sf"/>
</dbReference>
<proteinExistence type="predicted"/>
<dbReference type="PROSITE" id="PS51471">
    <property type="entry name" value="FE2OG_OXY"/>
    <property type="match status" value="1"/>
</dbReference>
<dbReference type="Gene3D" id="2.60.120.590">
    <property type="entry name" value="Alpha-ketoglutarate-dependent dioxygenase AlkB-like"/>
    <property type="match status" value="1"/>
</dbReference>
<dbReference type="PANTHER" id="PTHR21052">
    <property type="entry name" value="SPERMATOGENESIS ASSOCIATED 11-RELATED"/>
    <property type="match status" value="1"/>
</dbReference>
<gene>
    <name evidence="2" type="ORF">BMF94_4179</name>
</gene>
<dbReference type="GO" id="GO:0006974">
    <property type="term" value="P:DNA damage response"/>
    <property type="evidence" value="ECO:0007669"/>
    <property type="project" value="InterPro"/>
</dbReference>
<organism evidence="2 3">
    <name type="scientific">Rhodotorula taiwanensis</name>
    <dbReference type="NCBI Taxonomy" id="741276"/>
    <lineage>
        <taxon>Eukaryota</taxon>
        <taxon>Fungi</taxon>
        <taxon>Dikarya</taxon>
        <taxon>Basidiomycota</taxon>
        <taxon>Pucciniomycotina</taxon>
        <taxon>Microbotryomycetes</taxon>
        <taxon>Sporidiobolales</taxon>
        <taxon>Sporidiobolaceae</taxon>
        <taxon>Rhodotorula</taxon>
    </lineage>
</organism>
<evidence type="ECO:0000313" key="3">
    <source>
        <dbReference type="Proteomes" id="UP000237144"/>
    </source>
</evidence>
<evidence type="ECO:0000259" key="1">
    <source>
        <dbReference type="PROSITE" id="PS51471"/>
    </source>
</evidence>
<dbReference type="OrthoDB" id="28127at2759"/>